<keyword evidence="3" id="KW-0862">Zinc</keyword>
<dbReference type="PROSITE" id="PS50950">
    <property type="entry name" value="ZF_THAP"/>
    <property type="match status" value="1"/>
</dbReference>
<gene>
    <name evidence="7" type="ORF">PARMNEM_LOCUS17144</name>
</gene>
<evidence type="ECO:0000256" key="1">
    <source>
        <dbReference type="ARBA" id="ARBA00022723"/>
    </source>
</evidence>
<evidence type="ECO:0000256" key="4">
    <source>
        <dbReference type="ARBA" id="ARBA00023125"/>
    </source>
</evidence>
<evidence type="ECO:0000256" key="5">
    <source>
        <dbReference type="PROSITE-ProRule" id="PRU00309"/>
    </source>
</evidence>
<dbReference type="AlphaFoldDB" id="A0AAV1LRS9"/>
<dbReference type="InterPro" id="IPR006612">
    <property type="entry name" value="THAP_Znf"/>
</dbReference>
<dbReference type="SUPFAM" id="SSF57716">
    <property type="entry name" value="Glucocorticoid receptor-like (DNA-binding domain)"/>
    <property type="match status" value="1"/>
</dbReference>
<reference evidence="7 8" key="1">
    <citation type="submission" date="2023-11" db="EMBL/GenBank/DDBJ databases">
        <authorList>
            <person name="Hedman E."/>
            <person name="Englund M."/>
            <person name="Stromberg M."/>
            <person name="Nyberg Akerstrom W."/>
            <person name="Nylinder S."/>
            <person name="Jareborg N."/>
            <person name="Kallberg Y."/>
            <person name="Kronander E."/>
        </authorList>
    </citation>
    <scope>NUCLEOTIDE SEQUENCE [LARGE SCALE GENOMIC DNA]</scope>
</reference>
<keyword evidence="8" id="KW-1185">Reference proteome</keyword>
<evidence type="ECO:0000313" key="7">
    <source>
        <dbReference type="EMBL" id="CAK1598103.1"/>
    </source>
</evidence>
<dbReference type="EMBL" id="CAVLGL010000097">
    <property type="protein sequence ID" value="CAK1598103.1"/>
    <property type="molecule type" value="Genomic_DNA"/>
</dbReference>
<sequence length="210" mass="23766">MSLSSKKCCVPGCMDSGSMQKPLHLFPNPVKDRLRFNIWVHSIGGDIIGLESDDIYKHRRVCHAHFEEKFCCRYGRLNNIATPTLNLPGPLALPQFTFPERRPLRQMQYLPEHVPSTTKDFAVDALATSSTYAWMEENIDPSVVISDVSNTITKVNVAENAIPELSSIIKESPLEVNVAEKIYNRCTKKETKTFVSKKIKALTTLEHDLY</sequence>
<dbReference type="Proteomes" id="UP001314205">
    <property type="component" value="Unassembled WGS sequence"/>
</dbReference>
<organism evidence="7 8">
    <name type="scientific">Parnassius mnemosyne</name>
    <name type="common">clouded apollo</name>
    <dbReference type="NCBI Taxonomy" id="213953"/>
    <lineage>
        <taxon>Eukaryota</taxon>
        <taxon>Metazoa</taxon>
        <taxon>Ecdysozoa</taxon>
        <taxon>Arthropoda</taxon>
        <taxon>Hexapoda</taxon>
        <taxon>Insecta</taxon>
        <taxon>Pterygota</taxon>
        <taxon>Neoptera</taxon>
        <taxon>Endopterygota</taxon>
        <taxon>Lepidoptera</taxon>
        <taxon>Glossata</taxon>
        <taxon>Ditrysia</taxon>
        <taxon>Papilionoidea</taxon>
        <taxon>Papilionidae</taxon>
        <taxon>Parnassiinae</taxon>
        <taxon>Parnassini</taxon>
        <taxon>Parnassius</taxon>
        <taxon>Driopa</taxon>
    </lineage>
</organism>
<proteinExistence type="predicted"/>
<dbReference type="SMART" id="SM00980">
    <property type="entry name" value="THAP"/>
    <property type="match status" value="1"/>
</dbReference>
<keyword evidence="4 5" id="KW-0238">DNA-binding</keyword>
<dbReference type="GO" id="GO:0008270">
    <property type="term" value="F:zinc ion binding"/>
    <property type="evidence" value="ECO:0007669"/>
    <property type="project" value="UniProtKB-KW"/>
</dbReference>
<name>A0AAV1LRS9_9NEOP</name>
<feature type="domain" description="THAP-type" evidence="6">
    <location>
        <begin position="1"/>
        <end position="86"/>
    </location>
</feature>
<dbReference type="Pfam" id="PF05485">
    <property type="entry name" value="THAP"/>
    <property type="match status" value="1"/>
</dbReference>
<keyword evidence="1" id="KW-0479">Metal-binding</keyword>
<evidence type="ECO:0000313" key="8">
    <source>
        <dbReference type="Proteomes" id="UP001314205"/>
    </source>
</evidence>
<dbReference type="GO" id="GO:0003677">
    <property type="term" value="F:DNA binding"/>
    <property type="evidence" value="ECO:0007669"/>
    <property type="project" value="UniProtKB-UniRule"/>
</dbReference>
<protein>
    <recommendedName>
        <fullName evidence="6">THAP-type domain-containing protein</fullName>
    </recommendedName>
</protein>
<evidence type="ECO:0000256" key="2">
    <source>
        <dbReference type="ARBA" id="ARBA00022771"/>
    </source>
</evidence>
<comment type="caution">
    <text evidence="7">The sequence shown here is derived from an EMBL/GenBank/DDBJ whole genome shotgun (WGS) entry which is preliminary data.</text>
</comment>
<evidence type="ECO:0000256" key="3">
    <source>
        <dbReference type="ARBA" id="ARBA00022833"/>
    </source>
</evidence>
<accession>A0AAV1LRS9</accession>
<evidence type="ECO:0000259" key="6">
    <source>
        <dbReference type="PROSITE" id="PS50950"/>
    </source>
</evidence>
<dbReference type="SMART" id="SM00692">
    <property type="entry name" value="DM3"/>
    <property type="match status" value="1"/>
</dbReference>
<keyword evidence="2 5" id="KW-0863">Zinc-finger</keyword>